<evidence type="ECO:0000313" key="3">
    <source>
        <dbReference type="Proteomes" id="UP000528918"/>
    </source>
</evidence>
<dbReference type="Proteomes" id="UP000528918">
    <property type="component" value="Unassembled WGS sequence"/>
</dbReference>
<evidence type="ECO:0000313" key="2">
    <source>
        <dbReference type="EMBL" id="NYS43929.1"/>
    </source>
</evidence>
<reference evidence="2 3" key="1">
    <citation type="journal article" date="2013" name="Antonie Van Leeuwenhoek">
        <title>Halomonas zhaodongensis sp. nov., a slightly halophilic bacterium isolated from saline-alkaline soils in Zhaodong, China.</title>
        <authorList>
            <person name="Jiang J."/>
            <person name="Pan Y."/>
            <person name="Meng L."/>
            <person name="Hu S."/>
            <person name="Zhang X."/>
            <person name="Hu B."/>
            <person name="Meng J."/>
            <person name="Li C."/>
            <person name="Huang H."/>
            <person name="Wang K."/>
            <person name="Su T."/>
        </authorList>
    </citation>
    <scope>NUCLEOTIDE SEQUENCE [LARGE SCALE GENOMIC DNA]</scope>
    <source>
        <strain evidence="2 3">NEAU-ST10-25</strain>
    </source>
</reference>
<protein>
    <submittedName>
        <fullName evidence="2">Uncharacterized protein</fullName>
    </submittedName>
</protein>
<comment type="caution">
    <text evidence="2">The sequence shown here is derived from an EMBL/GenBank/DDBJ whole genome shotgun (WGS) entry which is preliminary data.</text>
</comment>
<name>A0ABX2SRA3_VREZH</name>
<feature type="region of interest" description="Disordered" evidence="1">
    <location>
        <begin position="37"/>
        <end position="56"/>
    </location>
</feature>
<keyword evidence="3" id="KW-1185">Reference proteome</keyword>
<accession>A0ABX2SRA3</accession>
<gene>
    <name evidence="2" type="ORF">HZS79_03095</name>
</gene>
<dbReference type="EMBL" id="JACCDD010000001">
    <property type="protein sequence ID" value="NYS43929.1"/>
    <property type="molecule type" value="Genomic_DNA"/>
</dbReference>
<organism evidence="2 3">
    <name type="scientific">Vreelandella zhaodongensis</name>
    <name type="common">Halomonas zhaodongensis</name>
    <dbReference type="NCBI Taxonomy" id="1176240"/>
    <lineage>
        <taxon>Bacteria</taxon>
        <taxon>Pseudomonadati</taxon>
        <taxon>Pseudomonadota</taxon>
        <taxon>Gammaproteobacteria</taxon>
        <taxon>Oceanospirillales</taxon>
        <taxon>Halomonadaceae</taxon>
        <taxon>Vreelandella</taxon>
    </lineage>
</organism>
<dbReference type="RefSeq" id="WP_179927005.1">
    <property type="nucleotide sequence ID" value="NZ_JACCDD010000001.1"/>
</dbReference>
<proteinExistence type="predicted"/>
<sequence length="56" mass="6065">MLKGLVICFAVLFAQLAVLSAIDARFYNAQDARQITSTQLAPNKEEEGDDLPGSHS</sequence>
<evidence type="ECO:0000256" key="1">
    <source>
        <dbReference type="SAM" id="MobiDB-lite"/>
    </source>
</evidence>